<dbReference type="AlphaFoldDB" id="A0A7W7YNW1"/>
<name>A0A7W7YNW1_9BACT</name>
<reference evidence="1 2" key="1">
    <citation type="submission" date="2020-08" db="EMBL/GenBank/DDBJ databases">
        <title>Genomic Encyclopedia of Type Strains, Phase IV (KMG-IV): sequencing the most valuable type-strain genomes for metagenomic binning, comparative biology and taxonomic classification.</title>
        <authorList>
            <person name="Goeker M."/>
        </authorList>
    </citation>
    <scope>NUCLEOTIDE SEQUENCE [LARGE SCALE GENOMIC DNA]</scope>
    <source>
        <strain evidence="1 2">DSM 12251</strain>
    </source>
</reference>
<dbReference type="Proteomes" id="UP000534294">
    <property type="component" value="Unassembled WGS sequence"/>
</dbReference>
<protein>
    <submittedName>
        <fullName evidence="1">Uncharacterized protein</fullName>
    </submittedName>
</protein>
<gene>
    <name evidence="1" type="ORF">HNQ64_003692</name>
</gene>
<accession>A0A7W7YNW1</accession>
<evidence type="ECO:0000313" key="1">
    <source>
        <dbReference type="EMBL" id="MBB5039420.1"/>
    </source>
</evidence>
<dbReference type="EMBL" id="JACHIF010000008">
    <property type="protein sequence ID" value="MBB5039420.1"/>
    <property type="molecule type" value="Genomic_DNA"/>
</dbReference>
<comment type="caution">
    <text evidence="1">The sequence shown here is derived from an EMBL/GenBank/DDBJ whole genome shotgun (WGS) entry which is preliminary data.</text>
</comment>
<organism evidence="1 2">
    <name type="scientific">Prosthecobacter dejongeii</name>
    <dbReference type="NCBI Taxonomy" id="48465"/>
    <lineage>
        <taxon>Bacteria</taxon>
        <taxon>Pseudomonadati</taxon>
        <taxon>Verrucomicrobiota</taxon>
        <taxon>Verrucomicrobiia</taxon>
        <taxon>Verrucomicrobiales</taxon>
        <taxon>Verrucomicrobiaceae</taxon>
        <taxon>Prosthecobacter</taxon>
    </lineage>
</organism>
<evidence type="ECO:0000313" key="2">
    <source>
        <dbReference type="Proteomes" id="UP000534294"/>
    </source>
</evidence>
<proteinExistence type="predicted"/>
<sequence length="60" mass="7092">MDFIKDPWMPGIQGFFVWNEATIHLNGFLLTKLYWEEVWVRVSGRVDPPIKMLSPRNAFP</sequence>
<keyword evidence="2" id="KW-1185">Reference proteome</keyword>